<organism evidence="2 3">
    <name type="scientific">Brevundimonas variabilis</name>
    <dbReference type="NCBI Taxonomy" id="74312"/>
    <lineage>
        <taxon>Bacteria</taxon>
        <taxon>Pseudomonadati</taxon>
        <taxon>Pseudomonadota</taxon>
        <taxon>Alphaproteobacteria</taxon>
        <taxon>Caulobacterales</taxon>
        <taxon>Caulobacteraceae</taxon>
        <taxon>Brevundimonas</taxon>
    </lineage>
</organism>
<comment type="caution">
    <text evidence="2">The sequence shown here is derived from an EMBL/GenBank/DDBJ whole genome shotgun (WGS) entry which is preliminary data.</text>
</comment>
<evidence type="ECO:0000313" key="2">
    <source>
        <dbReference type="EMBL" id="MBB5746879.1"/>
    </source>
</evidence>
<gene>
    <name evidence="2" type="ORF">GGR13_002486</name>
</gene>
<name>A0A7W9FGX0_9CAUL</name>
<proteinExistence type="predicted"/>
<dbReference type="Proteomes" id="UP000545037">
    <property type="component" value="Unassembled WGS sequence"/>
</dbReference>
<dbReference type="EMBL" id="JACHOR010000004">
    <property type="protein sequence ID" value="MBB5746879.1"/>
    <property type="molecule type" value="Genomic_DNA"/>
</dbReference>
<dbReference type="RefSeq" id="WP_183213843.1">
    <property type="nucleotide sequence ID" value="NZ_JACHOR010000004.1"/>
</dbReference>
<keyword evidence="3" id="KW-1185">Reference proteome</keyword>
<protein>
    <submittedName>
        <fullName evidence="2">Uncharacterized protein</fullName>
    </submittedName>
</protein>
<evidence type="ECO:0000256" key="1">
    <source>
        <dbReference type="SAM" id="SignalP"/>
    </source>
</evidence>
<feature type="chain" id="PRO_5030827117" evidence="1">
    <location>
        <begin position="21"/>
        <end position="118"/>
    </location>
</feature>
<reference evidence="2 3" key="1">
    <citation type="submission" date="2020-08" db="EMBL/GenBank/DDBJ databases">
        <title>Genomic Encyclopedia of Type Strains, Phase IV (KMG-IV): sequencing the most valuable type-strain genomes for metagenomic binning, comparative biology and taxonomic classification.</title>
        <authorList>
            <person name="Goeker M."/>
        </authorList>
    </citation>
    <scope>NUCLEOTIDE SEQUENCE [LARGE SCALE GENOMIC DNA]</scope>
    <source>
        <strain evidence="2 3">DSM 4737</strain>
    </source>
</reference>
<dbReference type="AlphaFoldDB" id="A0A7W9FGX0"/>
<sequence>MRSLIFATLATLSLGSIATATEPLNDLSGRQMTVVDQQGERTVIRFESEGIVRVTTAAGDASGRWKIADRQLCFEFEGQETDCWPWDGTMPEGTAVPAYNGNGPFVLVTLEPALDAEP</sequence>
<accession>A0A7W9FGX0</accession>
<evidence type="ECO:0000313" key="3">
    <source>
        <dbReference type="Proteomes" id="UP000545037"/>
    </source>
</evidence>
<feature type="signal peptide" evidence="1">
    <location>
        <begin position="1"/>
        <end position="20"/>
    </location>
</feature>
<keyword evidence="1" id="KW-0732">Signal</keyword>